<dbReference type="GO" id="GO:0004190">
    <property type="term" value="F:aspartic-type endopeptidase activity"/>
    <property type="evidence" value="ECO:0007669"/>
    <property type="project" value="UniProtKB-KW"/>
</dbReference>
<dbReference type="PANTHER" id="PTHR47966:SF51">
    <property type="entry name" value="BETA-SITE APP-CLEAVING ENZYME, ISOFORM A-RELATED"/>
    <property type="match status" value="1"/>
</dbReference>
<keyword evidence="2" id="KW-0645">Protease</keyword>
<evidence type="ECO:0000256" key="3">
    <source>
        <dbReference type="ARBA" id="ARBA00022750"/>
    </source>
</evidence>
<gene>
    <name evidence="9" type="ORF">PGLA1383_LOCUS36774</name>
</gene>
<evidence type="ECO:0000256" key="6">
    <source>
        <dbReference type="PIRSR" id="PIRSR601461-2"/>
    </source>
</evidence>
<dbReference type="OMA" id="YYTVYDF"/>
<dbReference type="PROSITE" id="PS51767">
    <property type="entry name" value="PEPTIDASE_A1"/>
    <property type="match status" value="1"/>
</dbReference>
<evidence type="ECO:0000313" key="9">
    <source>
        <dbReference type="EMBL" id="CAE8619181.1"/>
    </source>
</evidence>
<feature type="non-terminal residue" evidence="9">
    <location>
        <position position="481"/>
    </location>
</feature>
<keyword evidence="6" id="KW-1015">Disulfide bond</keyword>
<dbReference type="CDD" id="cd05471">
    <property type="entry name" value="pepsin_like"/>
    <property type="match status" value="1"/>
</dbReference>
<comment type="caution">
    <text evidence="9">The sequence shown here is derived from an EMBL/GenBank/DDBJ whole genome shotgun (WGS) entry which is preliminary data.</text>
</comment>
<feature type="domain" description="Peptidase A1" evidence="8">
    <location>
        <begin position="100"/>
        <end position="449"/>
    </location>
</feature>
<evidence type="ECO:0000259" key="8">
    <source>
        <dbReference type="PROSITE" id="PS51767"/>
    </source>
</evidence>
<evidence type="ECO:0000256" key="4">
    <source>
        <dbReference type="ARBA" id="ARBA00022801"/>
    </source>
</evidence>
<sequence length="481" mass="52015">AQRAQLCLILKSVHFLPVMLYYARSTASAAPSANYQLNAGFLSALQLICIIGLLVVPAGAAVDEPPIVEVDSPAIHSIPLQKQYVPVQKNGKTVAYKTAYFGQVHLGNPPQPFTAVFDTGSGHVILPSTSCPSETCTKHRRYNRSASTSAVDIEYDGTPLHPDAAERDQVSIAFGTGEVLGEFVSEVVCLGAAPATAGTKSSSCVDLRVVLGSKMSEDPFSHFDFDGVLGLGLEALTLSPEFSFFGQMLKQNPMMQPRFSVFLARQEGHTSMISFGGHEERFGETEIQWAPVAMSELGYWQVQLKSVRVGDQVLEECADGTCRAILDTGTSLLGVPRQAVRGMHRLLARPVPDEHAEDASVDCRRLPGSLLNFDVGSTVVSLQPEDYSRPTPFNMTIPGQDKWRLFCRSLLLPVEMPAPLGPKVFIWGEPVLRRYYTVYDFANKRIGFSLAKQPPTEGTEALPASSSAPVGSLLSGAPLSV</sequence>
<organism evidence="9 10">
    <name type="scientific">Polarella glacialis</name>
    <name type="common">Dinoflagellate</name>
    <dbReference type="NCBI Taxonomy" id="89957"/>
    <lineage>
        <taxon>Eukaryota</taxon>
        <taxon>Sar</taxon>
        <taxon>Alveolata</taxon>
        <taxon>Dinophyceae</taxon>
        <taxon>Suessiales</taxon>
        <taxon>Suessiaceae</taxon>
        <taxon>Polarella</taxon>
    </lineage>
</organism>
<dbReference type="GO" id="GO:0006508">
    <property type="term" value="P:proteolysis"/>
    <property type="evidence" value="ECO:0007669"/>
    <property type="project" value="UniProtKB-KW"/>
</dbReference>
<feature type="region of interest" description="Disordered" evidence="7">
    <location>
        <begin position="457"/>
        <end position="481"/>
    </location>
</feature>
<dbReference type="AlphaFoldDB" id="A0A813FXG6"/>
<dbReference type="Pfam" id="PF00026">
    <property type="entry name" value="Asp"/>
    <property type="match status" value="1"/>
</dbReference>
<evidence type="ECO:0000256" key="5">
    <source>
        <dbReference type="PIRSR" id="PIRSR601461-1"/>
    </source>
</evidence>
<keyword evidence="10" id="KW-1185">Reference proteome</keyword>
<feature type="disulfide bond" evidence="6">
    <location>
        <begin position="131"/>
        <end position="136"/>
    </location>
</feature>
<dbReference type="OrthoDB" id="771136at2759"/>
<evidence type="ECO:0000256" key="7">
    <source>
        <dbReference type="SAM" id="MobiDB-lite"/>
    </source>
</evidence>
<dbReference type="Proteomes" id="UP000654075">
    <property type="component" value="Unassembled WGS sequence"/>
</dbReference>
<dbReference type="InterPro" id="IPR001461">
    <property type="entry name" value="Aspartic_peptidase_A1"/>
</dbReference>
<feature type="active site" evidence="5">
    <location>
        <position position="118"/>
    </location>
</feature>
<name>A0A813FXG6_POLGL</name>
<dbReference type="Gene3D" id="2.40.70.10">
    <property type="entry name" value="Acid Proteases"/>
    <property type="match status" value="2"/>
</dbReference>
<reference evidence="9" key="1">
    <citation type="submission" date="2021-02" db="EMBL/GenBank/DDBJ databases">
        <authorList>
            <person name="Dougan E. K."/>
            <person name="Rhodes N."/>
            <person name="Thang M."/>
            <person name="Chan C."/>
        </authorList>
    </citation>
    <scope>NUCLEOTIDE SEQUENCE</scope>
</reference>
<dbReference type="InterPro" id="IPR033121">
    <property type="entry name" value="PEPTIDASE_A1"/>
</dbReference>
<feature type="active site" evidence="5">
    <location>
        <position position="327"/>
    </location>
</feature>
<proteinExistence type="inferred from homology"/>
<evidence type="ECO:0000256" key="2">
    <source>
        <dbReference type="ARBA" id="ARBA00022670"/>
    </source>
</evidence>
<keyword evidence="4" id="KW-0378">Hydrolase</keyword>
<evidence type="ECO:0000256" key="1">
    <source>
        <dbReference type="ARBA" id="ARBA00007447"/>
    </source>
</evidence>
<dbReference type="InterPro" id="IPR021109">
    <property type="entry name" value="Peptidase_aspartic_dom_sf"/>
</dbReference>
<keyword evidence="3" id="KW-0064">Aspartyl protease</keyword>
<dbReference type="InterPro" id="IPR034164">
    <property type="entry name" value="Pepsin-like_dom"/>
</dbReference>
<evidence type="ECO:0000313" key="10">
    <source>
        <dbReference type="Proteomes" id="UP000654075"/>
    </source>
</evidence>
<dbReference type="SUPFAM" id="SSF50630">
    <property type="entry name" value="Acid proteases"/>
    <property type="match status" value="1"/>
</dbReference>
<protein>
    <recommendedName>
        <fullName evidence="8">Peptidase A1 domain-containing protein</fullName>
    </recommendedName>
</protein>
<accession>A0A813FXG6</accession>
<comment type="similarity">
    <text evidence="1">Belongs to the peptidase A1 family.</text>
</comment>
<dbReference type="PRINTS" id="PR00792">
    <property type="entry name" value="PEPSIN"/>
</dbReference>
<dbReference type="PANTHER" id="PTHR47966">
    <property type="entry name" value="BETA-SITE APP-CLEAVING ENZYME, ISOFORM A-RELATED"/>
    <property type="match status" value="1"/>
</dbReference>
<dbReference type="EMBL" id="CAJNNV010026867">
    <property type="protein sequence ID" value="CAE8619181.1"/>
    <property type="molecule type" value="Genomic_DNA"/>
</dbReference>